<comment type="caution">
    <text evidence="1">The sequence shown here is derived from an EMBL/GenBank/DDBJ whole genome shotgun (WGS) entry which is preliminary data.</text>
</comment>
<protein>
    <submittedName>
        <fullName evidence="1">Uncharacterized protein</fullName>
    </submittedName>
</protein>
<dbReference type="AlphaFoldDB" id="A0A8J7YL00"/>
<dbReference type="EMBL" id="JAGVSJ010000035">
    <property type="protein sequence ID" value="MBX8632552.1"/>
    <property type="molecule type" value="Genomic_DNA"/>
</dbReference>
<dbReference type="Proteomes" id="UP000716004">
    <property type="component" value="Unassembled WGS sequence"/>
</dbReference>
<sequence length="260" mass="28505">ASLLSGYEGRAGSIANNGGNRNASAEEIDALAWKIVEEEPEAILSAIESRLKSGWTTHDCAFSLTLASAFRIALFHDQNEFNDWITVLHAFTYSNAVYNSASRVLSNEPVIKAIYHGAMNTYLNRFLNMPAADIDQVHSVVSGVRSPLDELEKSMNAKDAGMAKDLVNTYLARGGEILSLMKLLAKCVLREDAEFHTYQLIDACMNIVRRGKLSAESARLVAIAAARYVAAHSPTDRAELQTFSIASRLERGETLYASDE</sequence>
<organism evidence="1 2">
    <name type="scientific">Candidatus Sysuiplasma superficiale</name>
    <dbReference type="NCBI Taxonomy" id="2823368"/>
    <lineage>
        <taxon>Archaea</taxon>
        <taxon>Methanobacteriati</taxon>
        <taxon>Thermoplasmatota</taxon>
        <taxon>Thermoplasmata</taxon>
        <taxon>Candidatus Sysuiplasmatales</taxon>
        <taxon>Candidatus Sysuiplasmataceae</taxon>
        <taxon>Candidatus Sysuiplasma</taxon>
    </lineage>
</organism>
<evidence type="ECO:0000313" key="1">
    <source>
        <dbReference type="EMBL" id="MBX8632552.1"/>
    </source>
</evidence>
<proteinExistence type="predicted"/>
<name>A0A8J7YL00_9ARCH</name>
<reference evidence="1" key="1">
    <citation type="submission" date="2021-04" db="EMBL/GenBank/DDBJ databases">
        <title>Genomic insights into ecological role and evolution of a novel Thermoplasmata order Candidatus Sysuiplasmatales.</title>
        <authorList>
            <person name="Yuan Y."/>
        </authorList>
    </citation>
    <scope>NUCLEOTIDE SEQUENCE</scope>
    <source>
        <strain evidence="1">YP2-bin.285</strain>
    </source>
</reference>
<gene>
    <name evidence="1" type="ORF">J9259_08590</name>
</gene>
<feature type="non-terminal residue" evidence="1">
    <location>
        <position position="1"/>
    </location>
</feature>
<evidence type="ECO:0000313" key="2">
    <source>
        <dbReference type="Proteomes" id="UP000716004"/>
    </source>
</evidence>
<accession>A0A8J7YL00</accession>